<dbReference type="GO" id="GO:0000155">
    <property type="term" value="F:phosphorelay sensor kinase activity"/>
    <property type="evidence" value="ECO:0007669"/>
    <property type="project" value="InterPro"/>
</dbReference>
<evidence type="ECO:0000313" key="17">
    <source>
        <dbReference type="EMBL" id="GFO58373.1"/>
    </source>
</evidence>
<comment type="caution">
    <text evidence="17">The sequence shown here is derived from an EMBL/GenBank/DDBJ whole genome shotgun (WGS) entry which is preliminary data.</text>
</comment>
<evidence type="ECO:0000313" key="18">
    <source>
        <dbReference type="Proteomes" id="UP000556026"/>
    </source>
</evidence>
<dbReference type="SMART" id="SM00387">
    <property type="entry name" value="HATPase_c"/>
    <property type="match status" value="1"/>
</dbReference>
<keyword evidence="18" id="KW-1185">Reference proteome</keyword>
<dbReference type="AlphaFoldDB" id="A0A6V8MEW9"/>
<dbReference type="RefSeq" id="WP_183353213.1">
    <property type="nucleotide sequence ID" value="NZ_BLXX01000001.1"/>
</dbReference>
<dbReference type="PROSITE" id="PS50109">
    <property type="entry name" value="HIS_KIN"/>
    <property type="match status" value="1"/>
</dbReference>
<dbReference type="Gene3D" id="1.20.5.1930">
    <property type="match status" value="1"/>
</dbReference>
<dbReference type="InterPro" id="IPR004358">
    <property type="entry name" value="Sig_transdc_His_kin-like_C"/>
</dbReference>
<dbReference type="InterPro" id="IPR050482">
    <property type="entry name" value="Sensor_HK_TwoCompSys"/>
</dbReference>
<keyword evidence="9" id="KW-0479">Metal-binding</keyword>
<evidence type="ECO:0000256" key="7">
    <source>
        <dbReference type="ARBA" id="ARBA00022490"/>
    </source>
</evidence>
<dbReference type="GO" id="GO:0051539">
    <property type="term" value="F:4 iron, 4 sulfur cluster binding"/>
    <property type="evidence" value="ECO:0007669"/>
    <property type="project" value="UniProtKB-KW"/>
</dbReference>
<evidence type="ECO:0000256" key="5">
    <source>
        <dbReference type="ARBA" id="ARBA00017322"/>
    </source>
</evidence>
<dbReference type="GO" id="GO:0046983">
    <property type="term" value="F:protein dimerization activity"/>
    <property type="evidence" value="ECO:0007669"/>
    <property type="project" value="InterPro"/>
</dbReference>
<gene>
    <name evidence="17" type="ORF">GMST_06980</name>
</gene>
<dbReference type="PANTHER" id="PTHR24421:SF58">
    <property type="entry name" value="SIGNAL TRANSDUCTION HISTIDINE-PROTEIN KINASE_PHOSPHATASE UHPB"/>
    <property type="match status" value="1"/>
</dbReference>
<dbReference type="GO" id="GO:0046872">
    <property type="term" value="F:metal ion binding"/>
    <property type="evidence" value="ECO:0007669"/>
    <property type="project" value="UniProtKB-KW"/>
</dbReference>
<comment type="cofactor">
    <cofactor evidence="2">
        <name>[4Fe-4S] cluster</name>
        <dbReference type="ChEBI" id="CHEBI:49883"/>
    </cofactor>
</comment>
<dbReference type="GO" id="GO:0005737">
    <property type="term" value="C:cytoplasm"/>
    <property type="evidence" value="ECO:0007669"/>
    <property type="project" value="UniProtKB-SubCell"/>
</dbReference>
<evidence type="ECO:0000256" key="13">
    <source>
        <dbReference type="ARBA" id="ARBA00023014"/>
    </source>
</evidence>
<dbReference type="Gene3D" id="3.30.565.10">
    <property type="entry name" value="Histidine kinase-like ATPase, C-terminal domain"/>
    <property type="match status" value="1"/>
</dbReference>
<evidence type="ECO:0000256" key="1">
    <source>
        <dbReference type="ARBA" id="ARBA00000085"/>
    </source>
</evidence>
<accession>A0A6V8MEW9</accession>
<evidence type="ECO:0000256" key="4">
    <source>
        <dbReference type="ARBA" id="ARBA00012438"/>
    </source>
</evidence>
<evidence type="ECO:0000256" key="3">
    <source>
        <dbReference type="ARBA" id="ARBA00004496"/>
    </source>
</evidence>
<dbReference type="InterPro" id="IPR005467">
    <property type="entry name" value="His_kinase_dom"/>
</dbReference>
<dbReference type="GO" id="GO:0016020">
    <property type="term" value="C:membrane"/>
    <property type="evidence" value="ECO:0007669"/>
    <property type="project" value="InterPro"/>
</dbReference>
<evidence type="ECO:0000256" key="12">
    <source>
        <dbReference type="ARBA" id="ARBA00023012"/>
    </source>
</evidence>
<name>A0A6V8MEW9_9BACT</name>
<evidence type="ECO:0000256" key="9">
    <source>
        <dbReference type="ARBA" id="ARBA00022723"/>
    </source>
</evidence>
<keyword evidence="10" id="KW-0418">Kinase</keyword>
<dbReference type="EMBL" id="BLXX01000001">
    <property type="protein sequence ID" value="GFO58373.1"/>
    <property type="molecule type" value="Genomic_DNA"/>
</dbReference>
<evidence type="ECO:0000256" key="11">
    <source>
        <dbReference type="ARBA" id="ARBA00023004"/>
    </source>
</evidence>
<evidence type="ECO:0000256" key="8">
    <source>
        <dbReference type="ARBA" id="ARBA00022679"/>
    </source>
</evidence>
<dbReference type="CDD" id="cd16917">
    <property type="entry name" value="HATPase_UhpB-NarQ-NarX-like"/>
    <property type="match status" value="1"/>
</dbReference>
<evidence type="ECO:0000256" key="14">
    <source>
        <dbReference type="ARBA" id="ARBA00024827"/>
    </source>
</evidence>
<feature type="domain" description="Histidine kinase" evidence="16">
    <location>
        <begin position="203"/>
        <end position="290"/>
    </location>
</feature>
<evidence type="ECO:0000259" key="16">
    <source>
        <dbReference type="PROSITE" id="PS50109"/>
    </source>
</evidence>
<comment type="subcellular location">
    <subcellularLocation>
        <location evidence="3">Cytoplasm</location>
    </subcellularLocation>
</comment>
<keyword evidence="13" id="KW-0411">Iron-sulfur</keyword>
<proteinExistence type="predicted"/>
<evidence type="ECO:0000256" key="2">
    <source>
        <dbReference type="ARBA" id="ARBA00001966"/>
    </source>
</evidence>
<dbReference type="Pfam" id="PF02518">
    <property type="entry name" value="HATPase_c"/>
    <property type="match status" value="1"/>
</dbReference>
<evidence type="ECO:0000256" key="6">
    <source>
        <dbReference type="ARBA" id="ARBA00022485"/>
    </source>
</evidence>
<dbReference type="InterPro" id="IPR036890">
    <property type="entry name" value="HATPase_C_sf"/>
</dbReference>
<evidence type="ECO:0000256" key="15">
    <source>
        <dbReference type="ARBA" id="ARBA00030800"/>
    </source>
</evidence>
<keyword evidence="7" id="KW-0963">Cytoplasm</keyword>
<keyword evidence="11" id="KW-0408">Iron</keyword>
<dbReference type="Proteomes" id="UP000556026">
    <property type="component" value="Unassembled WGS sequence"/>
</dbReference>
<dbReference type="EC" id="2.7.13.3" evidence="4"/>
<sequence>MSKQGPAQPPTAREPLPTDELLEQVMLEQQLLLEALEQSRERAFARNLELVARQRALEEDMLRQLTERQLTESRLAASRRQLASLAAELNLCDERARRQIARQLHDQVVQRLALGKIKLDLALKKKLLPESPALKELVEILQDSMADLRDLSFELSPPILYELGLRATLDSLGSRLAREHGFAFEFVGAHAEPNLGEELKIVLYQIARELLINVVKHARAARVSVELEQHEDRVRLKVSDDGVGFERGRLGTGFGLSSARQRVELMGGELTVTSAPGAGCRIELLLPTGTEEIGRPWGVP</sequence>
<dbReference type="PRINTS" id="PR00344">
    <property type="entry name" value="BCTRLSENSOR"/>
</dbReference>
<comment type="catalytic activity">
    <reaction evidence="1">
        <text>ATP + protein L-histidine = ADP + protein N-phospho-L-histidine.</text>
        <dbReference type="EC" id="2.7.13.3"/>
    </reaction>
</comment>
<keyword evidence="8" id="KW-0808">Transferase</keyword>
<dbReference type="SUPFAM" id="SSF55874">
    <property type="entry name" value="ATPase domain of HSP90 chaperone/DNA topoisomerase II/histidine kinase"/>
    <property type="match status" value="1"/>
</dbReference>
<dbReference type="InterPro" id="IPR011712">
    <property type="entry name" value="Sig_transdc_His_kin_sub3_dim/P"/>
</dbReference>
<organism evidence="17 18">
    <name type="scientific">Geomonas silvestris</name>
    <dbReference type="NCBI Taxonomy" id="2740184"/>
    <lineage>
        <taxon>Bacteria</taxon>
        <taxon>Pseudomonadati</taxon>
        <taxon>Thermodesulfobacteriota</taxon>
        <taxon>Desulfuromonadia</taxon>
        <taxon>Geobacterales</taxon>
        <taxon>Geobacteraceae</taxon>
        <taxon>Geomonas</taxon>
    </lineage>
</organism>
<dbReference type="Pfam" id="PF07730">
    <property type="entry name" value="HisKA_3"/>
    <property type="match status" value="1"/>
</dbReference>
<dbReference type="PANTHER" id="PTHR24421">
    <property type="entry name" value="NITRATE/NITRITE SENSOR PROTEIN NARX-RELATED"/>
    <property type="match status" value="1"/>
</dbReference>
<keyword evidence="6" id="KW-0004">4Fe-4S</keyword>
<reference evidence="18" key="1">
    <citation type="submission" date="2020-06" db="EMBL/GenBank/DDBJ databases">
        <title>Draft genomic sequence of Geomonas sp. Red330.</title>
        <authorList>
            <person name="Itoh H."/>
            <person name="Zhenxing X."/>
            <person name="Ushijima N."/>
            <person name="Masuda Y."/>
            <person name="Shiratori Y."/>
            <person name="Senoo K."/>
        </authorList>
    </citation>
    <scope>NUCLEOTIDE SEQUENCE [LARGE SCALE GENOMIC DNA]</scope>
    <source>
        <strain evidence="18">Red330</strain>
    </source>
</reference>
<keyword evidence="12" id="KW-0902">Two-component regulatory system</keyword>
<comment type="function">
    <text evidence="14">Member of the two-component regulatory system NreB/NreC involved in the control of dissimilatory nitrate/nitrite reduction in response to oxygen. NreB functions as a direct oxygen sensor histidine kinase which is autophosphorylated, in the absence of oxygen, probably at the conserved histidine residue, and transfers its phosphate group probably to a conserved aspartate residue of NreC. NreB/NreC activates the expression of the nitrate (narGHJI) and nitrite (nir) reductase operons, as well as the putative nitrate transporter gene narT.</text>
</comment>
<evidence type="ECO:0000256" key="10">
    <source>
        <dbReference type="ARBA" id="ARBA00022777"/>
    </source>
</evidence>
<dbReference type="InterPro" id="IPR003594">
    <property type="entry name" value="HATPase_dom"/>
</dbReference>
<protein>
    <recommendedName>
        <fullName evidence="5">Oxygen sensor histidine kinase NreB</fullName>
        <ecNumber evidence="4">2.7.13.3</ecNumber>
    </recommendedName>
    <alternativeName>
        <fullName evidence="15">Nitrogen regulation protein B</fullName>
    </alternativeName>
</protein>